<evidence type="ECO:0000313" key="1">
    <source>
        <dbReference type="EMBL" id="KIK43752.1"/>
    </source>
</evidence>
<sequence length="64" mass="7307">MDLLDNSRLGVFPDPLNPAAASGYGLLFVSQIDQLGQFSDLDVGMPFINEYHIHYWRPQPERPF</sequence>
<dbReference type="Proteomes" id="UP000054485">
    <property type="component" value="Unassembled WGS sequence"/>
</dbReference>
<evidence type="ECO:0000313" key="2">
    <source>
        <dbReference type="Proteomes" id="UP000054485"/>
    </source>
</evidence>
<dbReference type="InParanoid" id="A0A0D0BBT7"/>
<dbReference type="HOGENOM" id="CLU_2869182_0_0_1"/>
<accession>A0A0D0BBT7</accession>
<organism evidence="1 2">
    <name type="scientific">Suillus luteus UH-Slu-Lm8-n1</name>
    <dbReference type="NCBI Taxonomy" id="930992"/>
    <lineage>
        <taxon>Eukaryota</taxon>
        <taxon>Fungi</taxon>
        <taxon>Dikarya</taxon>
        <taxon>Basidiomycota</taxon>
        <taxon>Agaricomycotina</taxon>
        <taxon>Agaricomycetes</taxon>
        <taxon>Agaricomycetidae</taxon>
        <taxon>Boletales</taxon>
        <taxon>Suillineae</taxon>
        <taxon>Suillaceae</taxon>
        <taxon>Suillus</taxon>
    </lineage>
</organism>
<dbReference type="AlphaFoldDB" id="A0A0D0BBT7"/>
<proteinExistence type="predicted"/>
<name>A0A0D0BBT7_9AGAM</name>
<reference evidence="2" key="2">
    <citation type="submission" date="2015-01" db="EMBL/GenBank/DDBJ databases">
        <title>Evolutionary Origins and Diversification of the Mycorrhizal Mutualists.</title>
        <authorList>
            <consortium name="DOE Joint Genome Institute"/>
            <consortium name="Mycorrhizal Genomics Consortium"/>
            <person name="Kohler A."/>
            <person name="Kuo A."/>
            <person name="Nagy L.G."/>
            <person name="Floudas D."/>
            <person name="Copeland A."/>
            <person name="Barry K.W."/>
            <person name="Cichocki N."/>
            <person name="Veneault-Fourrey C."/>
            <person name="LaButti K."/>
            <person name="Lindquist E.A."/>
            <person name="Lipzen A."/>
            <person name="Lundell T."/>
            <person name="Morin E."/>
            <person name="Murat C."/>
            <person name="Riley R."/>
            <person name="Ohm R."/>
            <person name="Sun H."/>
            <person name="Tunlid A."/>
            <person name="Henrissat B."/>
            <person name="Grigoriev I.V."/>
            <person name="Hibbett D.S."/>
            <person name="Martin F."/>
        </authorList>
    </citation>
    <scope>NUCLEOTIDE SEQUENCE [LARGE SCALE GENOMIC DNA]</scope>
    <source>
        <strain evidence="2">UH-Slu-Lm8-n1</strain>
    </source>
</reference>
<dbReference type="EMBL" id="KN835205">
    <property type="protein sequence ID" value="KIK43752.1"/>
    <property type="molecule type" value="Genomic_DNA"/>
</dbReference>
<protein>
    <submittedName>
        <fullName evidence="1">Uncharacterized protein</fullName>
    </submittedName>
</protein>
<gene>
    <name evidence="1" type="ORF">CY34DRAFT_803493</name>
</gene>
<keyword evidence="2" id="KW-1185">Reference proteome</keyword>
<reference evidence="1 2" key="1">
    <citation type="submission" date="2014-04" db="EMBL/GenBank/DDBJ databases">
        <authorList>
            <consortium name="DOE Joint Genome Institute"/>
            <person name="Kuo A."/>
            <person name="Ruytinx J."/>
            <person name="Rineau F."/>
            <person name="Colpaert J."/>
            <person name="Kohler A."/>
            <person name="Nagy L.G."/>
            <person name="Floudas D."/>
            <person name="Copeland A."/>
            <person name="Barry K.W."/>
            <person name="Cichocki N."/>
            <person name="Veneault-Fourrey C."/>
            <person name="LaButti K."/>
            <person name="Lindquist E.A."/>
            <person name="Lipzen A."/>
            <person name="Lundell T."/>
            <person name="Morin E."/>
            <person name="Murat C."/>
            <person name="Sun H."/>
            <person name="Tunlid A."/>
            <person name="Henrissat B."/>
            <person name="Grigoriev I.V."/>
            <person name="Hibbett D.S."/>
            <person name="Martin F."/>
            <person name="Nordberg H.P."/>
            <person name="Cantor M.N."/>
            <person name="Hua S.X."/>
        </authorList>
    </citation>
    <scope>NUCLEOTIDE SEQUENCE [LARGE SCALE GENOMIC DNA]</scope>
    <source>
        <strain evidence="1 2">UH-Slu-Lm8-n1</strain>
    </source>
</reference>